<feature type="region of interest" description="Interaction with target base in tRNA" evidence="9">
    <location>
        <begin position="99"/>
        <end position="101"/>
    </location>
</feature>
<keyword evidence="4 9" id="KW-0547">Nucleotide-binding</keyword>
<feature type="active site" description="Nucleophile" evidence="9">
    <location>
        <position position="104"/>
    </location>
</feature>
<comment type="caution">
    <text evidence="12">The sequence shown here is derived from an EMBL/GenBank/DDBJ whole genome shotgun (WGS) entry which is preliminary data.</text>
</comment>
<feature type="binding site" evidence="9">
    <location>
        <position position="128"/>
    </location>
    <ligand>
        <name>ATP</name>
        <dbReference type="ChEBI" id="CHEBI:30616"/>
    </ligand>
</feature>
<sequence>MPKKAKERVLVALSGGVDSAVTLFLLKKAGYTVEAAFMKNFSEKINIKGECPWKEDRLMAYRVAAHLKVPIQTFDFENEYYKKIVSYIFEAYQAGLTPNPDVLCNNEIKFKLFLDQAIKMGFDKIATGHYAQIKKTKDFYQLCRGKDPSKDQSYFLAGLNQTQLSKALFPVGHLLKTQARLLAKQAKLPNADRKDSQGICFIGKIDLKTFLSQKIKPQVGDIVDTKGHKLGTHEGVWYYTIGQRKGLDIGGSGPWYVVAKDIKNNQLIVGHIDDEKLYNKSVQISELHWLGKKYQLPLKAQGQIRYRQPAQNLTLYPDKAEFKKAQQGVASGQTLAIYIKNELVASATII</sequence>
<dbReference type="InterPro" id="IPR004506">
    <property type="entry name" value="MnmA-like"/>
</dbReference>
<feature type="site" description="Interaction with tRNA" evidence="9">
    <location>
        <position position="333"/>
    </location>
</feature>
<reference evidence="12 13" key="1">
    <citation type="journal article" date="2016" name="Nat. Commun.">
        <title>Thousands of microbial genomes shed light on interconnected biogeochemical processes in an aquifer system.</title>
        <authorList>
            <person name="Anantharaman K."/>
            <person name="Brown C.T."/>
            <person name="Hug L.A."/>
            <person name="Sharon I."/>
            <person name="Castelle C.J."/>
            <person name="Probst A.J."/>
            <person name="Thomas B.C."/>
            <person name="Singh A."/>
            <person name="Wilkins M.J."/>
            <person name="Karaoz U."/>
            <person name="Brodie E.L."/>
            <person name="Williams K.H."/>
            <person name="Hubbard S.S."/>
            <person name="Banfield J.F."/>
        </authorList>
    </citation>
    <scope>NUCLEOTIDE SEQUENCE [LARGE SCALE GENOMIC DNA]</scope>
</reference>
<dbReference type="PANTHER" id="PTHR11933">
    <property type="entry name" value="TRNA 5-METHYLAMINOMETHYL-2-THIOURIDYLATE -METHYLTRANSFERASE"/>
    <property type="match status" value="1"/>
</dbReference>
<dbReference type="NCBIfam" id="NF001138">
    <property type="entry name" value="PRK00143.1"/>
    <property type="match status" value="1"/>
</dbReference>
<dbReference type="Pfam" id="PF20259">
    <property type="entry name" value="tRNA_Me_trans_M"/>
    <property type="match status" value="1"/>
</dbReference>
<evidence type="ECO:0000256" key="1">
    <source>
        <dbReference type="ARBA" id="ARBA00022555"/>
    </source>
</evidence>
<keyword evidence="9" id="KW-0963">Cytoplasm</keyword>
<comment type="caution">
    <text evidence="9">Lacks conserved residue(s) required for the propagation of feature annotation.</text>
</comment>
<organism evidence="12 13">
    <name type="scientific">Candidatus Komeilibacteria bacterium RIFOXYC1_FULL_37_11</name>
    <dbReference type="NCBI Taxonomy" id="1798555"/>
    <lineage>
        <taxon>Bacteria</taxon>
        <taxon>Candidatus Komeiliibacteriota</taxon>
    </lineage>
</organism>
<protein>
    <recommendedName>
        <fullName evidence="9">tRNA-specific 2-thiouridylase MnmA</fullName>
        <ecNumber evidence="9">2.8.1.13</ecNumber>
    </recommendedName>
</protein>
<feature type="region of interest" description="Interaction with tRNA" evidence="9">
    <location>
        <begin position="305"/>
        <end position="306"/>
    </location>
</feature>
<dbReference type="InterPro" id="IPR014729">
    <property type="entry name" value="Rossmann-like_a/b/a_fold"/>
</dbReference>
<dbReference type="InterPro" id="IPR023382">
    <property type="entry name" value="MnmA-like_central_sf"/>
</dbReference>
<feature type="active site" description="Cysteine persulfide intermediate" evidence="9">
    <location>
        <position position="200"/>
    </location>
</feature>
<proteinExistence type="inferred from homology"/>
<evidence type="ECO:0000256" key="5">
    <source>
        <dbReference type="ARBA" id="ARBA00022840"/>
    </source>
</evidence>
<evidence type="ECO:0000259" key="10">
    <source>
        <dbReference type="Pfam" id="PF20258"/>
    </source>
</evidence>
<comment type="function">
    <text evidence="9">Catalyzes the 2-thiolation of uridine at the wobble position (U34) of tRNA, leading to the formation of s(2)U34.</text>
</comment>
<dbReference type="GO" id="GO:0002143">
    <property type="term" value="P:tRNA wobble position uridine thiolation"/>
    <property type="evidence" value="ECO:0007669"/>
    <property type="project" value="TreeGrafter"/>
</dbReference>
<dbReference type="GO" id="GO:0005524">
    <property type="term" value="F:ATP binding"/>
    <property type="evidence" value="ECO:0007669"/>
    <property type="project" value="UniProtKB-KW"/>
</dbReference>
<comment type="catalytic activity">
    <reaction evidence="8 9">
        <text>S-sulfanyl-L-cysteinyl-[protein] + uridine(34) in tRNA + AH2 + ATP = 2-thiouridine(34) in tRNA + L-cysteinyl-[protein] + A + AMP + diphosphate + H(+)</text>
        <dbReference type="Rhea" id="RHEA:47032"/>
        <dbReference type="Rhea" id="RHEA-COMP:10131"/>
        <dbReference type="Rhea" id="RHEA-COMP:11726"/>
        <dbReference type="Rhea" id="RHEA-COMP:11727"/>
        <dbReference type="Rhea" id="RHEA-COMP:11728"/>
        <dbReference type="ChEBI" id="CHEBI:13193"/>
        <dbReference type="ChEBI" id="CHEBI:15378"/>
        <dbReference type="ChEBI" id="CHEBI:17499"/>
        <dbReference type="ChEBI" id="CHEBI:29950"/>
        <dbReference type="ChEBI" id="CHEBI:30616"/>
        <dbReference type="ChEBI" id="CHEBI:33019"/>
        <dbReference type="ChEBI" id="CHEBI:61963"/>
        <dbReference type="ChEBI" id="CHEBI:65315"/>
        <dbReference type="ChEBI" id="CHEBI:87170"/>
        <dbReference type="ChEBI" id="CHEBI:456215"/>
        <dbReference type="EC" id="2.8.1.13"/>
    </reaction>
</comment>
<evidence type="ECO:0000313" key="13">
    <source>
        <dbReference type="Proteomes" id="UP000177626"/>
    </source>
</evidence>
<dbReference type="Pfam" id="PF03054">
    <property type="entry name" value="tRNA_Me_trans"/>
    <property type="match status" value="1"/>
</dbReference>
<feature type="binding site" evidence="9">
    <location>
        <begin position="12"/>
        <end position="19"/>
    </location>
    <ligand>
        <name>ATP</name>
        <dbReference type="ChEBI" id="CHEBI:30616"/>
    </ligand>
</feature>
<evidence type="ECO:0000256" key="8">
    <source>
        <dbReference type="ARBA" id="ARBA00051542"/>
    </source>
</evidence>
<dbReference type="AlphaFoldDB" id="A0A1G2C1E9"/>
<feature type="domain" description="tRNA-specific 2-thiouridylase MnmA-like C-terminal" evidence="10">
    <location>
        <begin position="281"/>
        <end position="349"/>
    </location>
</feature>
<dbReference type="GO" id="GO:0103016">
    <property type="term" value="F:tRNA-uridine 2-sulfurtransferase activity"/>
    <property type="evidence" value="ECO:0007669"/>
    <property type="project" value="UniProtKB-EC"/>
</dbReference>
<dbReference type="HAMAP" id="MF_00144">
    <property type="entry name" value="tRNA_thiouridyl_MnmA"/>
    <property type="match status" value="1"/>
</dbReference>
<comment type="similarity">
    <text evidence="9">Belongs to the MnmA/TRMU family.</text>
</comment>
<feature type="site" description="Interaction with tRNA" evidence="9">
    <location>
        <position position="129"/>
    </location>
</feature>
<name>A0A1G2C1E9_9BACT</name>
<dbReference type="Pfam" id="PF20258">
    <property type="entry name" value="tRNA_Me_trans_C"/>
    <property type="match status" value="1"/>
</dbReference>
<dbReference type="GO" id="GO:0000049">
    <property type="term" value="F:tRNA binding"/>
    <property type="evidence" value="ECO:0007669"/>
    <property type="project" value="UniProtKB-KW"/>
</dbReference>
<evidence type="ECO:0000256" key="2">
    <source>
        <dbReference type="ARBA" id="ARBA00022679"/>
    </source>
</evidence>
<dbReference type="CDD" id="cd01998">
    <property type="entry name" value="MnmA_TRMU-like"/>
    <property type="match status" value="1"/>
</dbReference>
<dbReference type="EMBL" id="MHKQ01000005">
    <property type="protein sequence ID" value="OGY94619.1"/>
    <property type="molecule type" value="Genomic_DNA"/>
</dbReference>
<dbReference type="SUPFAM" id="SSF52402">
    <property type="entry name" value="Adenine nucleotide alpha hydrolases-like"/>
    <property type="match status" value="1"/>
</dbReference>
<keyword evidence="6 9" id="KW-0694">RNA-binding</keyword>
<dbReference type="Gene3D" id="3.40.50.620">
    <property type="entry name" value="HUPs"/>
    <property type="match status" value="1"/>
</dbReference>
<dbReference type="InterPro" id="IPR046885">
    <property type="entry name" value="MnmA-like_C"/>
</dbReference>
<dbReference type="Gene3D" id="2.30.30.280">
    <property type="entry name" value="Adenine nucleotide alpha hydrolases-like domains"/>
    <property type="match status" value="1"/>
</dbReference>
<keyword evidence="2 9" id="KW-0808">Transferase</keyword>
<dbReference type="FunFam" id="2.30.30.280:FF:000001">
    <property type="entry name" value="tRNA-specific 2-thiouridylase MnmA"/>
    <property type="match status" value="1"/>
</dbReference>
<dbReference type="PANTHER" id="PTHR11933:SF5">
    <property type="entry name" value="MITOCHONDRIAL TRNA-SPECIFIC 2-THIOURIDYLASE 1"/>
    <property type="match status" value="1"/>
</dbReference>
<keyword evidence="3 9" id="KW-0819">tRNA processing</keyword>
<keyword evidence="5 9" id="KW-0067">ATP-binding</keyword>
<evidence type="ECO:0000256" key="9">
    <source>
        <dbReference type="HAMAP-Rule" id="MF_00144"/>
    </source>
</evidence>
<dbReference type="NCBIfam" id="TIGR00420">
    <property type="entry name" value="trmU"/>
    <property type="match status" value="1"/>
</dbReference>
<evidence type="ECO:0000259" key="11">
    <source>
        <dbReference type="Pfam" id="PF20259"/>
    </source>
</evidence>
<dbReference type="GO" id="GO:0005737">
    <property type="term" value="C:cytoplasm"/>
    <property type="evidence" value="ECO:0007669"/>
    <property type="project" value="UniProtKB-SubCell"/>
</dbReference>
<keyword evidence="7" id="KW-1015">Disulfide bond</keyword>
<evidence type="ECO:0000313" key="12">
    <source>
        <dbReference type="EMBL" id="OGY94619.1"/>
    </source>
</evidence>
<accession>A0A1G2C1E9</accession>
<feature type="domain" description="tRNA-specific 2-thiouridylase MnmA-like central" evidence="11">
    <location>
        <begin position="208"/>
        <end position="271"/>
    </location>
</feature>
<feature type="binding site" evidence="9">
    <location>
        <position position="38"/>
    </location>
    <ligand>
        <name>ATP</name>
        <dbReference type="ChEBI" id="CHEBI:30616"/>
    </ligand>
</feature>
<gene>
    <name evidence="9" type="primary">mnmA</name>
    <name evidence="12" type="ORF">A2406_02215</name>
</gene>
<evidence type="ECO:0000256" key="4">
    <source>
        <dbReference type="ARBA" id="ARBA00022741"/>
    </source>
</evidence>
<dbReference type="EC" id="2.8.1.13" evidence="9"/>
<evidence type="ECO:0000256" key="3">
    <source>
        <dbReference type="ARBA" id="ARBA00022694"/>
    </source>
</evidence>
<keyword evidence="1 9" id="KW-0820">tRNA-binding</keyword>
<evidence type="ECO:0000256" key="6">
    <source>
        <dbReference type="ARBA" id="ARBA00022884"/>
    </source>
</evidence>
<dbReference type="Gene3D" id="2.40.30.10">
    <property type="entry name" value="Translation factors"/>
    <property type="match status" value="1"/>
</dbReference>
<dbReference type="Proteomes" id="UP000177626">
    <property type="component" value="Unassembled WGS sequence"/>
</dbReference>
<feature type="region of interest" description="Interaction with tRNA" evidence="9">
    <location>
        <begin position="150"/>
        <end position="152"/>
    </location>
</feature>
<comment type="subcellular location">
    <subcellularLocation>
        <location evidence="9">Cytoplasm</location>
    </subcellularLocation>
</comment>
<dbReference type="InterPro" id="IPR046884">
    <property type="entry name" value="MnmA-like_central"/>
</dbReference>
<evidence type="ECO:0000256" key="7">
    <source>
        <dbReference type="ARBA" id="ARBA00023157"/>
    </source>
</evidence>